<dbReference type="Proteomes" id="UP001497472">
    <property type="component" value="Unassembled WGS sequence"/>
</dbReference>
<sequence>MNQNVSDAPQSNINLLSRRGAEATDGIVSQIAAKLGTESQLHLAQAAPDWLTRLPRLPRNEIMHSARVAKPYLSCQRGNEIADCPIL</sequence>
<evidence type="ECO:0000313" key="2">
    <source>
        <dbReference type="Proteomes" id="UP001497472"/>
    </source>
</evidence>
<organism evidence="1 2">
    <name type="scientific">Leptosia nina</name>
    <dbReference type="NCBI Taxonomy" id="320188"/>
    <lineage>
        <taxon>Eukaryota</taxon>
        <taxon>Metazoa</taxon>
        <taxon>Ecdysozoa</taxon>
        <taxon>Arthropoda</taxon>
        <taxon>Hexapoda</taxon>
        <taxon>Insecta</taxon>
        <taxon>Pterygota</taxon>
        <taxon>Neoptera</taxon>
        <taxon>Endopterygota</taxon>
        <taxon>Lepidoptera</taxon>
        <taxon>Glossata</taxon>
        <taxon>Ditrysia</taxon>
        <taxon>Papilionoidea</taxon>
        <taxon>Pieridae</taxon>
        <taxon>Pierinae</taxon>
        <taxon>Leptosia</taxon>
    </lineage>
</organism>
<evidence type="ECO:0000313" key="1">
    <source>
        <dbReference type="EMBL" id="CAK1543308.1"/>
    </source>
</evidence>
<dbReference type="AlphaFoldDB" id="A0AAV1J2H3"/>
<proteinExistence type="predicted"/>
<keyword evidence="2" id="KW-1185">Reference proteome</keyword>
<gene>
    <name evidence="1" type="ORF">LNINA_LOCUS3128</name>
</gene>
<comment type="caution">
    <text evidence="1">The sequence shown here is derived from an EMBL/GenBank/DDBJ whole genome shotgun (WGS) entry which is preliminary data.</text>
</comment>
<dbReference type="EMBL" id="CAVLEF010000004">
    <property type="protein sequence ID" value="CAK1543308.1"/>
    <property type="molecule type" value="Genomic_DNA"/>
</dbReference>
<accession>A0AAV1J2H3</accession>
<reference evidence="1 2" key="1">
    <citation type="submission" date="2023-11" db="EMBL/GenBank/DDBJ databases">
        <authorList>
            <person name="Okamura Y."/>
        </authorList>
    </citation>
    <scope>NUCLEOTIDE SEQUENCE [LARGE SCALE GENOMIC DNA]</scope>
</reference>
<name>A0AAV1J2H3_9NEOP</name>
<protein>
    <submittedName>
        <fullName evidence="1">Uncharacterized protein</fullName>
    </submittedName>
</protein>